<dbReference type="STRING" id="298654.FraEuI1c_7120"/>
<feature type="transmembrane region" description="Helical" evidence="1">
    <location>
        <begin position="161"/>
        <end position="181"/>
    </location>
</feature>
<feature type="transmembrane region" description="Helical" evidence="1">
    <location>
        <begin position="333"/>
        <end position="352"/>
    </location>
</feature>
<feature type="transmembrane region" description="Helical" evidence="1">
    <location>
        <begin position="100"/>
        <end position="119"/>
    </location>
</feature>
<keyword evidence="1" id="KW-1133">Transmembrane helix</keyword>
<accession>E3IYL4</accession>
<sequence>MPAALAGAVVAVLAVLHTVLARPLWYDEIWRPHFLSAPPSTYWAQLAHANTPSALGWAVLVRLVGDVAGWHAWALRVPELVALVALPVVTYAFIRRFAGPVAAGLAGASLGLSGVVVDLGTQLKPYSVEALASVVIVWLWLKAPSTATWGPRLGWRTAAGLVALFSVPAALLIIPLAAVDVGTAGYGYRYGSWRVGWRHRLWAGATAAPAVVICGLHTWLFIGHQSSQRASQFWNTQFLAGRGPLGGLRFVGGELVRIFGGAPTGVDRYDPNLVHPATDATFAAAWLLAPAAAVAFLVGAAALVRGSTISRTVLGIGGAHRPSDRPATADDGGYVVAAVLGALALALVASAGRYWPFGANRTNLFLVPLLVTVVATGADRLGRRALADHPLARLAHVRRRASTAGRLGLGWLVRGCRLAAAGWSRLGRPGREIARVALVAVLVVLAAAPVASASALAPLWRDRAEIRPVALMVDATTQARRLYRPGDVVVVGGRLARSGWLYAMDVSADRPFLASPAEPPGRVGPRVPTGATVFLTAVGRGEALAALAGRSGPRPVRLLLFVLVYDRAGTAGELASLRTAGWCATQTFDYPGTGSLRVLTRCA</sequence>
<protein>
    <submittedName>
        <fullName evidence="2">Uncharacterized protein</fullName>
    </submittedName>
</protein>
<feature type="transmembrane region" description="Helical" evidence="1">
    <location>
        <begin position="77"/>
        <end position="94"/>
    </location>
</feature>
<name>E3IYL4_PSEI1</name>
<reference evidence="2 3" key="1">
    <citation type="submission" date="2010-10" db="EMBL/GenBank/DDBJ databases">
        <title>Complete sequence of Frankia sp. EuI1c.</title>
        <authorList>
            <consortium name="US DOE Joint Genome Institute"/>
            <person name="Lucas S."/>
            <person name="Copeland A."/>
            <person name="Lapidus A."/>
            <person name="Cheng J.-F."/>
            <person name="Bruce D."/>
            <person name="Goodwin L."/>
            <person name="Pitluck S."/>
            <person name="Chertkov O."/>
            <person name="Detter J.C."/>
            <person name="Han C."/>
            <person name="Tapia R."/>
            <person name="Land M."/>
            <person name="Hauser L."/>
            <person name="Jeffries C."/>
            <person name="Kyrpides N."/>
            <person name="Ivanova N."/>
            <person name="Mikhailova N."/>
            <person name="Beauchemin N."/>
            <person name="Sen A."/>
            <person name="Sur S.A."/>
            <person name="Gtari M."/>
            <person name="Wall L."/>
            <person name="Tisa L."/>
            <person name="Woyke T."/>
        </authorList>
    </citation>
    <scope>NUCLEOTIDE SEQUENCE [LARGE SCALE GENOMIC DNA]</scope>
    <source>
        <strain evidence="3">DSM 45817 / CECT 9037 / EuI1c</strain>
    </source>
</reference>
<keyword evidence="1" id="KW-0472">Membrane</keyword>
<feature type="transmembrane region" description="Helical" evidence="1">
    <location>
        <begin position="283"/>
        <end position="304"/>
    </location>
</feature>
<dbReference type="InParanoid" id="E3IYL4"/>
<dbReference type="HOGENOM" id="CLU_016333_0_0_11"/>
<organism evidence="2 3">
    <name type="scientific">Pseudofrankia inefficax (strain DSM 45817 / CECT 9037 / DDB 130130 / EuI1c)</name>
    <name type="common">Frankia inefficax</name>
    <dbReference type="NCBI Taxonomy" id="298654"/>
    <lineage>
        <taxon>Bacteria</taxon>
        <taxon>Bacillati</taxon>
        <taxon>Actinomycetota</taxon>
        <taxon>Actinomycetes</taxon>
        <taxon>Frankiales</taxon>
        <taxon>Frankiaceae</taxon>
        <taxon>Pseudofrankia</taxon>
    </lineage>
</organism>
<dbReference type="AlphaFoldDB" id="E3IYL4"/>
<evidence type="ECO:0000313" key="2">
    <source>
        <dbReference type="EMBL" id="ADP85085.1"/>
    </source>
</evidence>
<feature type="transmembrane region" description="Helical" evidence="1">
    <location>
        <begin position="126"/>
        <end position="141"/>
    </location>
</feature>
<feature type="transmembrane region" description="Helical" evidence="1">
    <location>
        <begin position="436"/>
        <end position="457"/>
    </location>
</feature>
<keyword evidence="1" id="KW-0812">Transmembrane</keyword>
<dbReference type="RefSeq" id="WP_013428196.1">
    <property type="nucleotide sequence ID" value="NC_014666.1"/>
</dbReference>
<dbReference type="eggNOG" id="COG1807">
    <property type="taxonomic scope" value="Bacteria"/>
</dbReference>
<evidence type="ECO:0000313" key="3">
    <source>
        <dbReference type="Proteomes" id="UP000002484"/>
    </source>
</evidence>
<gene>
    <name evidence="2" type="ordered locus">FraEuI1c_7120</name>
</gene>
<dbReference type="Proteomes" id="UP000002484">
    <property type="component" value="Chromosome"/>
</dbReference>
<evidence type="ECO:0000256" key="1">
    <source>
        <dbReference type="SAM" id="Phobius"/>
    </source>
</evidence>
<dbReference type="EMBL" id="CP002299">
    <property type="protein sequence ID" value="ADP85085.1"/>
    <property type="molecule type" value="Genomic_DNA"/>
</dbReference>
<dbReference type="KEGG" id="fri:FraEuI1c_7120"/>
<keyword evidence="3" id="KW-1185">Reference proteome</keyword>
<proteinExistence type="predicted"/>
<feature type="transmembrane region" description="Helical" evidence="1">
    <location>
        <begin position="201"/>
        <end position="222"/>
    </location>
</feature>